<reference evidence="2" key="1">
    <citation type="journal article" date="2014" name="Int. J. Syst. Evol. Microbiol.">
        <title>Complete genome sequence of Corynebacterium casei LMG S-19264T (=DSM 44701T), isolated from a smear-ripened cheese.</title>
        <authorList>
            <consortium name="US DOE Joint Genome Institute (JGI-PGF)"/>
            <person name="Walter F."/>
            <person name="Albersmeier A."/>
            <person name="Kalinowski J."/>
            <person name="Ruckert C."/>
        </authorList>
    </citation>
    <scope>NUCLEOTIDE SEQUENCE</scope>
    <source>
        <strain evidence="2">CGMCC 1.15388</strain>
    </source>
</reference>
<dbReference type="PANTHER" id="PTHR43245:SF55">
    <property type="entry name" value="NAD(P)-BINDING DOMAIN-CONTAINING PROTEIN"/>
    <property type="match status" value="1"/>
</dbReference>
<sequence length="255" mass="27121">MSTMPKKRRVLLTGAAGRIGVAVTDRLSERWDIVATDIAGSGCQELDVTDASACRFAFAEVDAVVHLAGVPSPDAEWDDLLPGNVIGAHNVASAAMALRTRRLVLASSLQAVSAYPADFQVRAGDPPRPANLYGATKAWAEAIGSWATSVSPIEVVAMRIGYFAEEPPTGPDVTARDLGAWLSPEDCAELVRASVEGPVEGFTVVNGISANRYRKASYSDAETQLGYRPSDDVWVSLKNTRSGARQGIPTEHTRP</sequence>
<evidence type="ECO:0000259" key="1">
    <source>
        <dbReference type="Pfam" id="PF01370"/>
    </source>
</evidence>
<dbReference type="InterPro" id="IPR050177">
    <property type="entry name" value="Lipid_A_modif_metabolic_enz"/>
</dbReference>
<dbReference type="Proteomes" id="UP000633136">
    <property type="component" value="Unassembled WGS sequence"/>
</dbReference>
<organism evidence="2 3">
    <name type="scientific">Nesterenkonia cremea</name>
    <dbReference type="NCBI Taxonomy" id="1882340"/>
    <lineage>
        <taxon>Bacteria</taxon>
        <taxon>Bacillati</taxon>
        <taxon>Actinomycetota</taxon>
        <taxon>Actinomycetes</taxon>
        <taxon>Micrococcales</taxon>
        <taxon>Micrococcaceae</taxon>
        <taxon>Nesterenkonia</taxon>
    </lineage>
</organism>
<dbReference type="Pfam" id="PF01370">
    <property type="entry name" value="Epimerase"/>
    <property type="match status" value="1"/>
</dbReference>
<dbReference type="AlphaFoldDB" id="A0A917ASP0"/>
<keyword evidence="3" id="KW-1185">Reference proteome</keyword>
<evidence type="ECO:0000313" key="3">
    <source>
        <dbReference type="Proteomes" id="UP000633136"/>
    </source>
</evidence>
<accession>A0A917ASP0</accession>
<reference evidence="2" key="2">
    <citation type="submission" date="2020-09" db="EMBL/GenBank/DDBJ databases">
        <authorList>
            <person name="Sun Q."/>
            <person name="Zhou Y."/>
        </authorList>
    </citation>
    <scope>NUCLEOTIDE SEQUENCE</scope>
    <source>
        <strain evidence="2">CGMCC 1.15388</strain>
    </source>
</reference>
<name>A0A917ASP0_9MICC</name>
<dbReference type="SUPFAM" id="SSF51735">
    <property type="entry name" value="NAD(P)-binding Rossmann-fold domains"/>
    <property type="match status" value="1"/>
</dbReference>
<feature type="domain" description="NAD-dependent epimerase/dehydratase" evidence="1">
    <location>
        <begin position="10"/>
        <end position="159"/>
    </location>
</feature>
<comment type="caution">
    <text evidence="2">The sequence shown here is derived from an EMBL/GenBank/DDBJ whole genome shotgun (WGS) entry which is preliminary data.</text>
</comment>
<protein>
    <submittedName>
        <fullName evidence="2">NAD-dependent dehydratase</fullName>
    </submittedName>
</protein>
<proteinExistence type="predicted"/>
<evidence type="ECO:0000313" key="2">
    <source>
        <dbReference type="EMBL" id="GGE70486.1"/>
    </source>
</evidence>
<gene>
    <name evidence="2" type="ORF">GCM10011401_17070</name>
</gene>
<dbReference type="InterPro" id="IPR001509">
    <property type="entry name" value="Epimerase_deHydtase"/>
</dbReference>
<dbReference type="EMBL" id="BMIS01000007">
    <property type="protein sequence ID" value="GGE70486.1"/>
    <property type="molecule type" value="Genomic_DNA"/>
</dbReference>
<dbReference type="InterPro" id="IPR036291">
    <property type="entry name" value="NAD(P)-bd_dom_sf"/>
</dbReference>
<dbReference type="Gene3D" id="3.40.50.720">
    <property type="entry name" value="NAD(P)-binding Rossmann-like Domain"/>
    <property type="match status" value="1"/>
</dbReference>
<dbReference type="PANTHER" id="PTHR43245">
    <property type="entry name" value="BIFUNCTIONAL POLYMYXIN RESISTANCE PROTEIN ARNA"/>
    <property type="match status" value="1"/>
</dbReference>